<dbReference type="OrthoDB" id="1902994at2"/>
<reference evidence="2 3" key="1">
    <citation type="submission" date="2016-10" db="EMBL/GenBank/DDBJ databases">
        <title>Draft genome sequences of four alkaliphilic bacteria belonging to the Anaerobacillus genus.</title>
        <authorList>
            <person name="Bassil N.M."/>
            <person name="Lloyd J.R."/>
        </authorList>
    </citation>
    <scope>NUCLEOTIDE SEQUENCE [LARGE SCALE GENOMIC DNA]</scope>
    <source>
        <strain evidence="2 3">DSM 18345</strain>
    </source>
</reference>
<organism evidence="2 3">
    <name type="scientific">Anaerobacillus alkalilacustris</name>
    <dbReference type="NCBI Taxonomy" id="393763"/>
    <lineage>
        <taxon>Bacteria</taxon>
        <taxon>Bacillati</taxon>
        <taxon>Bacillota</taxon>
        <taxon>Bacilli</taxon>
        <taxon>Bacillales</taxon>
        <taxon>Bacillaceae</taxon>
        <taxon>Anaerobacillus</taxon>
    </lineage>
</organism>
<feature type="transmembrane region" description="Helical" evidence="1">
    <location>
        <begin position="159"/>
        <end position="183"/>
    </location>
</feature>
<accession>A0A1S2LM11</accession>
<dbReference type="AlphaFoldDB" id="A0A1S2LM11"/>
<dbReference type="EMBL" id="MLQR01000027">
    <property type="protein sequence ID" value="OIJ13568.1"/>
    <property type="molecule type" value="Genomic_DNA"/>
</dbReference>
<comment type="caution">
    <text evidence="2">The sequence shown here is derived from an EMBL/GenBank/DDBJ whole genome shotgun (WGS) entry which is preliminary data.</text>
</comment>
<proteinExistence type="predicted"/>
<keyword evidence="1" id="KW-1133">Transmembrane helix</keyword>
<dbReference type="InterPro" id="IPR038750">
    <property type="entry name" value="YczE/YyaS-like"/>
</dbReference>
<feature type="transmembrane region" description="Helical" evidence="1">
    <location>
        <begin position="47"/>
        <end position="68"/>
    </location>
</feature>
<dbReference type="RefSeq" id="WP_071309419.1">
    <property type="nucleotide sequence ID" value="NZ_MLQR01000027.1"/>
</dbReference>
<dbReference type="PANTHER" id="PTHR40078">
    <property type="entry name" value="INTEGRAL MEMBRANE PROTEIN-RELATED"/>
    <property type="match status" value="1"/>
</dbReference>
<dbReference type="Pfam" id="PF19700">
    <property type="entry name" value="DUF6198"/>
    <property type="match status" value="1"/>
</dbReference>
<evidence type="ECO:0000256" key="1">
    <source>
        <dbReference type="SAM" id="Phobius"/>
    </source>
</evidence>
<feature type="transmembrane region" description="Helical" evidence="1">
    <location>
        <begin position="102"/>
        <end position="126"/>
    </location>
</feature>
<gene>
    <name evidence="2" type="ORF">BKP37_09785</name>
</gene>
<name>A0A1S2LM11_9BACI</name>
<evidence type="ECO:0000313" key="2">
    <source>
        <dbReference type="EMBL" id="OIJ13568.1"/>
    </source>
</evidence>
<keyword evidence="1" id="KW-0472">Membrane</keyword>
<dbReference type="Proteomes" id="UP000179524">
    <property type="component" value="Unassembled WGS sequence"/>
</dbReference>
<keyword evidence="1" id="KW-0812">Transmembrane</keyword>
<sequence length="202" mass="21956">MSLTIKRFISFLFGLFILSLGVSFTILSRLGAGAWDALSVGLAQLTGFTVGTWVILIGVILIFVNALILKKRPDLLSIVTALILGYFIDLWLLFIFPNFMPATVLIQVVVLGLGVTLMGFGIATYLQAKFTIVPIDGFMVAIQKRFNVNLMTGKTIGEVTALIFAFIAGGPIGVGTIVVTLSIGPMVQLFFPYVERIVYGYH</sequence>
<feature type="transmembrane region" description="Helical" evidence="1">
    <location>
        <begin position="75"/>
        <end position="96"/>
    </location>
</feature>
<evidence type="ECO:0000313" key="3">
    <source>
        <dbReference type="Proteomes" id="UP000179524"/>
    </source>
</evidence>
<dbReference type="PANTHER" id="PTHR40078:SF1">
    <property type="entry name" value="INTEGRAL MEMBRANE PROTEIN"/>
    <property type="match status" value="1"/>
</dbReference>
<keyword evidence="3" id="KW-1185">Reference proteome</keyword>
<protein>
    <submittedName>
        <fullName evidence="2">Membrane protein</fullName>
    </submittedName>
</protein>